<dbReference type="AlphaFoldDB" id="A0A7D6V5D9"/>
<keyword evidence="1" id="KW-0732">Signal</keyword>
<accession>A0A7D6V5D9</accession>
<keyword evidence="5" id="KW-1185">Reference proteome</keyword>
<evidence type="ECO:0000313" key="4">
    <source>
        <dbReference type="EMBL" id="QLY27852.1"/>
    </source>
</evidence>
<sequence>MTRIWRRARALLVVSVAVAIVTGCVVQGHPTAQYPDPAALELGSYGVRPLEAPSGTTEYGRVVESVRMAETLIDPVEVDSGLRYSANTYGVMPLPTPGKARMMLADPVRAVLEREGMVAGCAVGGTDRELGAKRPEVGAARVLTAIVLRFPDSEAAGRAARDIDAVDAAVSTANQALAIPEYPQAHAHWRPGVASMAATVASGDYVVTLLIGDLTPDAGAMTAMARKAFDAQVNRLREFVPTARERLAELSLDPEGMIRRMVPPAPGRWLYPAVVSSTGAQNAGWDARILSVGVVYGSRGARLWMRGGVTESVELVAVNVQNVLNRYSTAAAARQVYSGATRKDAEAKGVVAVPVPGDSPDIRCQEDSNVGVETPRFVCRIVYGRYYAVIVSRDRATVVEKAAAQYGLLINAG</sequence>
<dbReference type="InterPro" id="IPR056463">
    <property type="entry name" value="DUF7373_C"/>
</dbReference>
<evidence type="ECO:0000259" key="3">
    <source>
        <dbReference type="Pfam" id="PF24092"/>
    </source>
</evidence>
<dbReference type="Pfam" id="PF24092">
    <property type="entry name" value="DUF7373_C"/>
    <property type="match status" value="1"/>
</dbReference>
<dbReference type="Proteomes" id="UP000515512">
    <property type="component" value="Chromosome"/>
</dbReference>
<feature type="domain" description="DUF7373" evidence="3">
    <location>
        <begin position="310"/>
        <end position="412"/>
    </location>
</feature>
<evidence type="ECO:0000256" key="1">
    <source>
        <dbReference type="SAM" id="SignalP"/>
    </source>
</evidence>
<feature type="domain" description="DUF7373" evidence="2">
    <location>
        <begin position="54"/>
        <end position="251"/>
    </location>
</feature>
<evidence type="ECO:0000313" key="5">
    <source>
        <dbReference type="Proteomes" id="UP000515512"/>
    </source>
</evidence>
<feature type="chain" id="PRO_5039525177" evidence="1">
    <location>
        <begin position="20"/>
        <end position="413"/>
    </location>
</feature>
<reference evidence="4 5" key="1">
    <citation type="submission" date="2020-07" db="EMBL/GenBank/DDBJ databases">
        <authorList>
            <person name="Zhuang K."/>
            <person name="Ran Y."/>
        </authorList>
    </citation>
    <scope>NUCLEOTIDE SEQUENCE [LARGE SCALE GENOMIC DNA]</scope>
    <source>
        <strain evidence="4 5">WCH-YHL-001</strain>
    </source>
</reference>
<dbReference type="InterPro" id="IPR055797">
    <property type="entry name" value="DUF7373"/>
</dbReference>
<organism evidence="4 5">
    <name type="scientific">Nocardia huaxiensis</name>
    <dbReference type="NCBI Taxonomy" id="2755382"/>
    <lineage>
        <taxon>Bacteria</taxon>
        <taxon>Bacillati</taxon>
        <taxon>Actinomycetota</taxon>
        <taxon>Actinomycetes</taxon>
        <taxon>Mycobacteriales</taxon>
        <taxon>Nocardiaceae</taxon>
        <taxon>Nocardia</taxon>
    </lineage>
</organism>
<dbReference type="Pfam" id="PF24088">
    <property type="entry name" value="DUF7373"/>
    <property type="match status" value="1"/>
</dbReference>
<gene>
    <name evidence="4" type="ORF">H0264_20620</name>
</gene>
<dbReference type="PROSITE" id="PS51257">
    <property type="entry name" value="PROKAR_LIPOPROTEIN"/>
    <property type="match status" value="1"/>
</dbReference>
<dbReference type="KEGG" id="nhu:H0264_20620"/>
<feature type="signal peptide" evidence="1">
    <location>
        <begin position="1"/>
        <end position="19"/>
    </location>
</feature>
<dbReference type="EMBL" id="CP059399">
    <property type="protein sequence ID" value="QLY27852.1"/>
    <property type="molecule type" value="Genomic_DNA"/>
</dbReference>
<dbReference type="RefSeq" id="WP_181579060.1">
    <property type="nucleotide sequence ID" value="NZ_CP059399.1"/>
</dbReference>
<name>A0A7D6V5D9_9NOCA</name>
<proteinExistence type="predicted"/>
<protein>
    <submittedName>
        <fullName evidence="4">Uncharacterized protein</fullName>
    </submittedName>
</protein>
<evidence type="ECO:0000259" key="2">
    <source>
        <dbReference type="Pfam" id="PF24088"/>
    </source>
</evidence>